<evidence type="ECO:0000259" key="3">
    <source>
        <dbReference type="PROSITE" id="PS51253"/>
    </source>
</evidence>
<reference evidence="4" key="1">
    <citation type="journal article" date="2020" name="Ecol. Evol.">
        <title>Genome structure and content of the rice root-knot nematode (Meloidogyne graminicola).</title>
        <authorList>
            <person name="Phan N.T."/>
            <person name="Danchin E.G.J."/>
            <person name="Klopp C."/>
            <person name="Perfus-Barbeoch L."/>
            <person name="Kozlowski D.K."/>
            <person name="Koutsovoulos G.D."/>
            <person name="Lopez-Roques C."/>
            <person name="Bouchez O."/>
            <person name="Zahm M."/>
            <person name="Besnard G."/>
            <person name="Bellafiore S."/>
        </authorList>
    </citation>
    <scope>NUCLEOTIDE SEQUENCE</scope>
    <source>
        <strain evidence="4">VN-18</strain>
    </source>
</reference>
<evidence type="ECO:0000313" key="5">
    <source>
        <dbReference type="Proteomes" id="UP000605970"/>
    </source>
</evidence>
<dbReference type="GO" id="GO:0005634">
    <property type="term" value="C:nucleus"/>
    <property type="evidence" value="ECO:0007669"/>
    <property type="project" value="UniProtKB-SubCell"/>
</dbReference>
<sequence length="284" mass="33006">MAEVKLCCTCNGRTSGAHICKVCEKPCHAIEPCSVSDGNKGYGAKVICSDCFICVDDEVEGIEKNKENNNCDNKQKLKSRKRRSFTIKEKIDILEFARNTSIHKASSHFKIDRSTIQNWKKQEKSLENTKERTTRKRTIGGGRKLTDEDFDNELKKWIDDLRGKKLRVTRSMISFEAQRISVNYPSLDNFRVSTGWVNHFLKRHNLAMRRPTTVAQRAPVEFKETIVKFILHIQHVWKKHNSSSTGIKLRPFVLIPRKRPIPEIEKKFKNKLILAWFIARWGYS</sequence>
<evidence type="ECO:0000313" key="4">
    <source>
        <dbReference type="EMBL" id="KAF7635997.1"/>
    </source>
</evidence>
<keyword evidence="5" id="KW-1185">Reference proteome</keyword>
<dbReference type="EMBL" id="JABEBT010000035">
    <property type="protein sequence ID" value="KAF7635997.1"/>
    <property type="molecule type" value="Genomic_DNA"/>
</dbReference>
<keyword evidence="2" id="KW-0238">DNA-binding</keyword>
<dbReference type="Gene3D" id="1.10.10.60">
    <property type="entry name" value="Homeodomain-like"/>
    <property type="match status" value="2"/>
</dbReference>
<accession>A0A8S9ZSI7</accession>
<dbReference type="Proteomes" id="UP000605970">
    <property type="component" value="Unassembled WGS sequence"/>
</dbReference>
<dbReference type="SUPFAM" id="SSF46689">
    <property type="entry name" value="Homeodomain-like"/>
    <property type="match status" value="1"/>
</dbReference>
<evidence type="ECO:0000256" key="1">
    <source>
        <dbReference type="ARBA" id="ARBA00004123"/>
    </source>
</evidence>
<dbReference type="InterPro" id="IPR009057">
    <property type="entry name" value="Homeodomain-like_sf"/>
</dbReference>
<dbReference type="GO" id="GO:0003677">
    <property type="term" value="F:DNA binding"/>
    <property type="evidence" value="ECO:0007669"/>
    <property type="project" value="UniProtKB-KW"/>
</dbReference>
<dbReference type="InterPro" id="IPR006600">
    <property type="entry name" value="HTH_CenpB_DNA-bd_dom"/>
</dbReference>
<dbReference type="SMART" id="SM00674">
    <property type="entry name" value="CENPB"/>
    <property type="match status" value="1"/>
</dbReference>
<evidence type="ECO:0000256" key="2">
    <source>
        <dbReference type="ARBA" id="ARBA00023125"/>
    </source>
</evidence>
<comment type="subcellular location">
    <subcellularLocation>
        <location evidence="1">Nucleus</location>
    </subcellularLocation>
</comment>
<dbReference type="OrthoDB" id="6502958at2759"/>
<comment type="caution">
    <text evidence="4">The sequence shown here is derived from an EMBL/GenBank/DDBJ whole genome shotgun (WGS) entry which is preliminary data.</text>
</comment>
<protein>
    <submittedName>
        <fullName evidence="4">HTH CENPB-type domain-containing protein</fullName>
    </submittedName>
</protein>
<feature type="domain" description="HTH CENPB-type" evidence="3">
    <location>
        <begin position="138"/>
        <end position="210"/>
    </location>
</feature>
<proteinExistence type="predicted"/>
<organism evidence="4 5">
    <name type="scientific">Meloidogyne graminicola</name>
    <dbReference type="NCBI Taxonomy" id="189291"/>
    <lineage>
        <taxon>Eukaryota</taxon>
        <taxon>Metazoa</taxon>
        <taxon>Ecdysozoa</taxon>
        <taxon>Nematoda</taxon>
        <taxon>Chromadorea</taxon>
        <taxon>Rhabditida</taxon>
        <taxon>Tylenchina</taxon>
        <taxon>Tylenchomorpha</taxon>
        <taxon>Tylenchoidea</taxon>
        <taxon>Meloidogynidae</taxon>
        <taxon>Meloidogyninae</taxon>
        <taxon>Meloidogyne</taxon>
    </lineage>
</organism>
<gene>
    <name evidence="4" type="ORF">Mgra_00004577</name>
</gene>
<dbReference type="PROSITE" id="PS51253">
    <property type="entry name" value="HTH_CENPB"/>
    <property type="match status" value="1"/>
</dbReference>
<dbReference type="Pfam" id="PF23663">
    <property type="entry name" value="Znf_SCAND3"/>
    <property type="match status" value="1"/>
</dbReference>
<dbReference type="AlphaFoldDB" id="A0A8S9ZSI7"/>
<dbReference type="InterPro" id="IPR057560">
    <property type="entry name" value="Znf_SCAND3"/>
</dbReference>
<name>A0A8S9ZSI7_9BILA</name>
<dbReference type="Pfam" id="PF03221">
    <property type="entry name" value="HTH_Tnp_Tc5"/>
    <property type="match status" value="1"/>
</dbReference>